<gene>
    <name evidence="8" type="ORF">FPE01S_01_09470</name>
</gene>
<dbReference type="NCBIfam" id="TIGR00813">
    <property type="entry name" value="sss"/>
    <property type="match status" value="1"/>
</dbReference>
<proteinExistence type="inferred from homology"/>
<dbReference type="OrthoDB" id="9814523at2"/>
<dbReference type="RefSeq" id="WP_046367706.1">
    <property type="nucleotide sequence ID" value="NZ_BBWV01000001.1"/>
</dbReference>
<feature type="transmembrane region" description="Helical" evidence="7">
    <location>
        <begin position="386"/>
        <end position="407"/>
    </location>
</feature>
<feature type="transmembrane region" description="Helical" evidence="7">
    <location>
        <begin position="463"/>
        <end position="484"/>
    </location>
</feature>
<dbReference type="GO" id="GO:0005412">
    <property type="term" value="F:D-glucose:sodium symporter activity"/>
    <property type="evidence" value="ECO:0007669"/>
    <property type="project" value="TreeGrafter"/>
</dbReference>
<feature type="transmembrane region" description="Helical" evidence="7">
    <location>
        <begin position="75"/>
        <end position="98"/>
    </location>
</feature>
<feature type="transmembrane region" description="Helical" evidence="7">
    <location>
        <begin position="159"/>
        <end position="180"/>
    </location>
</feature>
<organism evidence="8 9">
    <name type="scientific">Flavihumibacter petaseus NBRC 106054</name>
    <dbReference type="NCBI Taxonomy" id="1220578"/>
    <lineage>
        <taxon>Bacteria</taxon>
        <taxon>Pseudomonadati</taxon>
        <taxon>Bacteroidota</taxon>
        <taxon>Chitinophagia</taxon>
        <taxon>Chitinophagales</taxon>
        <taxon>Chitinophagaceae</taxon>
        <taxon>Flavihumibacter</taxon>
    </lineage>
</organism>
<evidence type="ECO:0000256" key="7">
    <source>
        <dbReference type="SAM" id="Phobius"/>
    </source>
</evidence>
<name>A0A0E9MW34_9BACT</name>
<feature type="transmembrane region" description="Helical" evidence="7">
    <location>
        <begin position="437"/>
        <end position="457"/>
    </location>
</feature>
<dbReference type="PANTHER" id="PTHR11819:SF195">
    <property type="entry name" value="SODIUM_GLUCOSE COTRANSPORTER 4"/>
    <property type="match status" value="1"/>
</dbReference>
<dbReference type="GO" id="GO:0005886">
    <property type="term" value="C:plasma membrane"/>
    <property type="evidence" value="ECO:0007669"/>
    <property type="project" value="TreeGrafter"/>
</dbReference>
<dbReference type="NCBIfam" id="NF007790">
    <property type="entry name" value="PRK10484.1"/>
    <property type="match status" value="1"/>
</dbReference>
<reference evidence="8 9" key="1">
    <citation type="submission" date="2015-04" db="EMBL/GenBank/DDBJ databases">
        <title>Whole genome shotgun sequence of Flavihumibacter petaseus NBRC 106054.</title>
        <authorList>
            <person name="Miyazawa S."/>
            <person name="Hosoyama A."/>
            <person name="Hashimoto M."/>
            <person name="Noguchi M."/>
            <person name="Tsuchikane K."/>
            <person name="Ohji S."/>
            <person name="Yamazoe A."/>
            <person name="Ichikawa N."/>
            <person name="Kimura A."/>
            <person name="Fujita N."/>
        </authorList>
    </citation>
    <scope>NUCLEOTIDE SEQUENCE [LARGE SCALE GENOMIC DNA]</scope>
    <source>
        <strain evidence="8 9">NBRC 106054</strain>
    </source>
</reference>
<evidence type="ECO:0000256" key="3">
    <source>
        <dbReference type="ARBA" id="ARBA00022692"/>
    </source>
</evidence>
<keyword evidence="5 7" id="KW-0472">Membrane</keyword>
<feature type="transmembrane region" description="Helical" evidence="7">
    <location>
        <begin position="119"/>
        <end position="139"/>
    </location>
</feature>
<dbReference type="PROSITE" id="PS50283">
    <property type="entry name" value="NA_SOLUT_SYMP_3"/>
    <property type="match status" value="1"/>
</dbReference>
<feature type="transmembrane region" description="Helical" evidence="7">
    <location>
        <begin position="281"/>
        <end position="308"/>
    </location>
</feature>
<feature type="transmembrane region" description="Helical" evidence="7">
    <location>
        <begin position="413"/>
        <end position="430"/>
    </location>
</feature>
<evidence type="ECO:0000256" key="2">
    <source>
        <dbReference type="ARBA" id="ARBA00006434"/>
    </source>
</evidence>
<feature type="transmembrane region" description="Helical" evidence="7">
    <location>
        <begin position="328"/>
        <end position="361"/>
    </location>
</feature>
<accession>A0A0E9MW34</accession>
<keyword evidence="4 7" id="KW-1133">Transmembrane helix</keyword>
<comment type="caution">
    <text evidence="8">The sequence shown here is derived from an EMBL/GenBank/DDBJ whole genome shotgun (WGS) entry which is preliminary data.</text>
</comment>
<sequence length="534" mass="58512">MNATALLTFLVLTGIVALVSWLRTKKEQLNTLSGLFFANRKLGFIAVGSGLLFANINASTFIGENELSYTNNMSVMGWGVTAVFAMLLVSEFIMPIYLRSGIATTPDYLEMRYDRQTKLIVSLIFLINYMVNLLPAVLYGGAVGFNGLFHFSEHLQIDYWTSIWILVWIMGGLGGLYSLLGGMKAITVSDTAIGFGMFTGGLLLPWLAVKHIGGGSWQTGLQTVLNNHTEHFNSIGSAQDAIPFGTLFTGMLLVNLYYWGTEQYIVQQVLGSRDLATCQKGIALACAGKLLCPLLINVPGVLAVHLYNNLGNSAEVFPRLVGDVSPPVYTGYMAALLFGAALTTFNAGLNSASTLFMLNIYQPRLKRRKQLASQAALVASAKRFEVFVCLVAMLIAPMIIFAKGGFYTYVQKVGGLFSIPIFTIIFVGFVTRRVPPVAAKAGLLFFIVTYGITQFFLPVPLHFLHVLAILFVLTIVLMLAIGKWKPLDIPYERRLSAPLDVTPWKSRHLYAVLLILGAILLYLLFSPLGLAKQP</sequence>
<evidence type="ECO:0000256" key="6">
    <source>
        <dbReference type="RuleBase" id="RU362091"/>
    </source>
</evidence>
<protein>
    <submittedName>
        <fullName evidence="8">Putative SSS family transporter</fullName>
    </submittedName>
</protein>
<dbReference type="PANTHER" id="PTHR11819">
    <property type="entry name" value="SOLUTE CARRIER FAMILY 5"/>
    <property type="match status" value="1"/>
</dbReference>
<evidence type="ECO:0000256" key="4">
    <source>
        <dbReference type="ARBA" id="ARBA00022989"/>
    </source>
</evidence>
<dbReference type="AlphaFoldDB" id="A0A0E9MW34"/>
<dbReference type="EMBL" id="BBWV01000001">
    <property type="protein sequence ID" value="GAO41932.1"/>
    <property type="molecule type" value="Genomic_DNA"/>
</dbReference>
<dbReference type="Gene3D" id="1.20.1730.10">
    <property type="entry name" value="Sodium/glucose cotransporter"/>
    <property type="match status" value="1"/>
</dbReference>
<feature type="transmembrane region" description="Helical" evidence="7">
    <location>
        <begin position="42"/>
        <end position="63"/>
    </location>
</feature>
<dbReference type="STRING" id="1220578.FPE01S_01_09470"/>
<evidence type="ECO:0000256" key="1">
    <source>
        <dbReference type="ARBA" id="ARBA00004141"/>
    </source>
</evidence>
<feature type="transmembrane region" description="Helical" evidence="7">
    <location>
        <begin position="6"/>
        <end position="22"/>
    </location>
</feature>
<dbReference type="Proteomes" id="UP000033121">
    <property type="component" value="Unassembled WGS sequence"/>
</dbReference>
<keyword evidence="9" id="KW-1185">Reference proteome</keyword>
<feature type="transmembrane region" description="Helical" evidence="7">
    <location>
        <begin position="241"/>
        <end position="260"/>
    </location>
</feature>
<evidence type="ECO:0000313" key="8">
    <source>
        <dbReference type="EMBL" id="GAO41932.1"/>
    </source>
</evidence>
<dbReference type="InterPro" id="IPR001734">
    <property type="entry name" value="Na/solute_symporter"/>
</dbReference>
<evidence type="ECO:0000256" key="5">
    <source>
        <dbReference type="ARBA" id="ARBA00023136"/>
    </source>
</evidence>
<dbReference type="Pfam" id="PF00474">
    <property type="entry name" value="SSF"/>
    <property type="match status" value="1"/>
</dbReference>
<comment type="similarity">
    <text evidence="2 6">Belongs to the sodium:solute symporter (SSF) (TC 2.A.21) family.</text>
</comment>
<comment type="subcellular location">
    <subcellularLocation>
        <location evidence="1">Membrane</location>
        <topology evidence="1">Multi-pass membrane protein</topology>
    </subcellularLocation>
</comment>
<feature type="transmembrane region" description="Helical" evidence="7">
    <location>
        <begin position="509"/>
        <end position="530"/>
    </location>
</feature>
<dbReference type="InterPro" id="IPR038377">
    <property type="entry name" value="Na/Glc_symporter_sf"/>
</dbReference>
<feature type="transmembrane region" description="Helical" evidence="7">
    <location>
        <begin position="192"/>
        <end position="209"/>
    </location>
</feature>
<evidence type="ECO:0000313" key="9">
    <source>
        <dbReference type="Proteomes" id="UP000033121"/>
    </source>
</evidence>
<dbReference type="CDD" id="cd10328">
    <property type="entry name" value="SLC5sbd_YidK"/>
    <property type="match status" value="1"/>
</dbReference>
<keyword evidence="3 7" id="KW-0812">Transmembrane</keyword>